<gene>
    <name evidence="1" type="ORF">L195_g064250</name>
</gene>
<organism evidence="1 2">
    <name type="scientific">Trifolium pratense</name>
    <name type="common">Red clover</name>
    <dbReference type="NCBI Taxonomy" id="57577"/>
    <lineage>
        <taxon>Eukaryota</taxon>
        <taxon>Viridiplantae</taxon>
        <taxon>Streptophyta</taxon>
        <taxon>Embryophyta</taxon>
        <taxon>Tracheophyta</taxon>
        <taxon>Spermatophyta</taxon>
        <taxon>Magnoliopsida</taxon>
        <taxon>eudicotyledons</taxon>
        <taxon>Gunneridae</taxon>
        <taxon>Pentapetalae</taxon>
        <taxon>rosids</taxon>
        <taxon>fabids</taxon>
        <taxon>Fabales</taxon>
        <taxon>Fabaceae</taxon>
        <taxon>Papilionoideae</taxon>
        <taxon>50 kb inversion clade</taxon>
        <taxon>NPAAA clade</taxon>
        <taxon>Hologalegina</taxon>
        <taxon>IRL clade</taxon>
        <taxon>Trifolieae</taxon>
        <taxon>Trifolium</taxon>
    </lineage>
</organism>
<feature type="non-terminal residue" evidence="1">
    <location>
        <position position="1"/>
    </location>
</feature>
<sequence>LELPIASWALSLGTKTMELVAKVILVGETLCPS</sequence>
<dbReference type="Proteomes" id="UP000236291">
    <property type="component" value="Unassembled WGS sequence"/>
</dbReference>
<evidence type="ECO:0000313" key="2">
    <source>
        <dbReference type="Proteomes" id="UP000236291"/>
    </source>
</evidence>
<dbReference type="AlphaFoldDB" id="A0A2K3KRX1"/>
<protein>
    <submittedName>
        <fullName evidence="1">Uncharacterized protein</fullName>
    </submittedName>
</protein>
<name>A0A2K3KRX1_TRIPR</name>
<evidence type="ECO:0000313" key="1">
    <source>
        <dbReference type="EMBL" id="PNX69030.1"/>
    </source>
</evidence>
<reference evidence="1 2" key="1">
    <citation type="journal article" date="2014" name="Am. J. Bot.">
        <title>Genome assembly and annotation for red clover (Trifolium pratense; Fabaceae).</title>
        <authorList>
            <person name="Istvanek J."/>
            <person name="Jaros M."/>
            <person name="Krenek A."/>
            <person name="Repkova J."/>
        </authorList>
    </citation>
    <scope>NUCLEOTIDE SEQUENCE [LARGE SCALE GENOMIC DNA]</scope>
    <source>
        <strain evidence="2">cv. Tatra</strain>
        <tissue evidence="1">Young leaves</tissue>
    </source>
</reference>
<proteinExistence type="predicted"/>
<reference evidence="1 2" key="2">
    <citation type="journal article" date="2017" name="Front. Plant Sci.">
        <title>Gene Classification and Mining of Molecular Markers Useful in Red Clover (Trifolium pratense) Breeding.</title>
        <authorList>
            <person name="Istvanek J."/>
            <person name="Dluhosova J."/>
            <person name="Dluhos P."/>
            <person name="Patkova L."/>
            <person name="Nedelnik J."/>
            <person name="Repkova J."/>
        </authorList>
    </citation>
    <scope>NUCLEOTIDE SEQUENCE [LARGE SCALE GENOMIC DNA]</scope>
    <source>
        <strain evidence="2">cv. Tatra</strain>
        <tissue evidence="1">Young leaves</tissue>
    </source>
</reference>
<dbReference type="EMBL" id="ASHM01239986">
    <property type="protein sequence ID" value="PNX69030.1"/>
    <property type="molecule type" value="Genomic_DNA"/>
</dbReference>
<accession>A0A2K3KRX1</accession>
<comment type="caution">
    <text evidence="1">The sequence shown here is derived from an EMBL/GenBank/DDBJ whole genome shotgun (WGS) entry which is preliminary data.</text>
</comment>